<name>A0A3P8BH99_HELPZ</name>
<dbReference type="PANTHER" id="PTHR46238">
    <property type="entry name" value="REVERSE TRANSCRIPTASE DOMAIN-CONTAINING PROTEIN"/>
    <property type="match status" value="1"/>
</dbReference>
<dbReference type="PANTHER" id="PTHR46238:SF8">
    <property type="entry name" value="ENDONUCLEASE_EXONUCLEASE_PHOSPHATASE DOMAIN-CONTAINING PROTEIN"/>
    <property type="match status" value="1"/>
</dbReference>
<evidence type="ECO:0000313" key="3">
    <source>
        <dbReference type="Proteomes" id="UP000050761"/>
    </source>
</evidence>
<feature type="region of interest" description="Disordered" evidence="1">
    <location>
        <begin position="191"/>
        <end position="212"/>
    </location>
</feature>
<keyword evidence="3" id="KW-1185">Reference proteome</keyword>
<organism evidence="2">
    <name type="scientific">Heligmosomoides polygyrus</name>
    <name type="common">Parasitic roundworm</name>
    <dbReference type="NCBI Taxonomy" id="6339"/>
    <lineage>
        <taxon>Eukaryota</taxon>
        <taxon>Metazoa</taxon>
        <taxon>Ecdysozoa</taxon>
        <taxon>Nematoda</taxon>
        <taxon>Chromadorea</taxon>
        <taxon>Rhabditida</taxon>
        <taxon>Rhabditina</taxon>
        <taxon>Rhabditomorpha</taxon>
        <taxon>Strongyloidea</taxon>
        <taxon>Heligmosomidae</taxon>
        <taxon>Heligmosomoides</taxon>
    </lineage>
</organism>
<sequence>MEFYQHRLSAELCVDHWHSDQRRALLLLRARCSSVPARNGMQLERRERGRTQLHRGNRPLTGICTCPLIGHVLTGLESQLTGPDDARGGGGEDVVGGRTRRMLPHGGLFWPSLAPEPPQLDHERFAGLGCDRVQYEDGFPTSRNKEYGVKRGVTVIVLRAAAFRIQNGRCCNIAFCFRMHVTDVLCEHGRATKGGGEGRKSEPDNGTALWGDPELANARPIRRWLVAEGEEEDLEDALARQPFCGSDNEMNPSSFESGDSQGWPLPFPKPVTKNVFTGWTLCNPREDWSKWRSLTGVLCDKKIPERLNSKIYRTAVRPVALYGATFWLATKDVETRLSVMEMKMLRWTAGVTPMAAYETMPFGRSSVSCR</sequence>
<evidence type="ECO:0000313" key="2">
    <source>
        <dbReference type="EMBL" id="VDP04564.1"/>
    </source>
</evidence>
<evidence type="ECO:0000313" key="4">
    <source>
        <dbReference type="WBParaSite" id="HPBE_0001598801-mRNA-1"/>
    </source>
</evidence>
<gene>
    <name evidence="2" type="ORF">HPBE_LOCUS15987</name>
</gene>
<dbReference type="WBParaSite" id="HPBE_0001598801-mRNA-1">
    <property type="protein sequence ID" value="HPBE_0001598801-mRNA-1"/>
    <property type="gene ID" value="HPBE_0001598801"/>
</dbReference>
<accession>A0A3P8BH99</accession>
<protein>
    <submittedName>
        <fullName evidence="4">Reverse transcriptase domain-containing protein</fullName>
    </submittedName>
</protein>
<reference evidence="2 3" key="1">
    <citation type="submission" date="2018-11" db="EMBL/GenBank/DDBJ databases">
        <authorList>
            <consortium name="Pathogen Informatics"/>
        </authorList>
    </citation>
    <scope>NUCLEOTIDE SEQUENCE [LARGE SCALE GENOMIC DNA]</scope>
</reference>
<evidence type="ECO:0000256" key="1">
    <source>
        <dbReference type="SAM" id="MobiDB-lite"/>
    </source>
</evidence>
<dbReference type="EMBL" id="UZAH01029158">
    <property type="protein sequence ID" value="VDP04564.1"/>
    <property type="molecule type" value="Genomic_DNA"/>
</dbReference>
<dbReference type="Proteomes" id="UP000050761">
    <property type="component" value="Unassembled WGS sequence"/>
</dbReference>
<dbReference type="OrthoDB" id="5849210at2759"/>
<feature type="compositionally biased region" description="Basic and acidic residues" evidence="1">
    <location>
        <begin position="191"/>
        <end position="203"/>
    </location>
</feature>
<proteinExistence type="predicted"/>
<dbReference type="AlphaFoldDB" id="A0A3P8BH99"/>
<reference evidence="4" key="2">
    <citation type="submission" date="2019-09" db="UniProtKB">
        <authorList>
            <consortium name="WormBaseParasite"/>
        </authorList>
    </citation>
    <scope>IDENTIFICATION</scope>
</reference>